<dbReference type="Pfam" id="PF01455">
    <property type="entry name" value="HupF_HypC"/>
    <property type="match status" value="1"/>
</dbReference>
<proteinExistence type="inferred from homology"/>
<dbReference type="InterPro" id="IPR001109">
    <property type="entry name" value="Hydrogenase_HupF/HypC"/>
</dbReference>
<dbReference type="SUPFAM" id="SSF159127">
    <property type="entry name" value="HupF/HypC-like"/>
    <property type="match status" value="1"/>
</dbReference>
<dbReference type="EMBL" id="MELK01000053">
    <property type="protein sequence ID" value="OFW55527.1"/>
    <property type="molecule type" value="Genomic_DNA"/>
</dbReference>
<gene>
    <name evidence="2" type="ORF">A2Y75_09440</name>
</gene>
<dbReference type="PANTHER" id="PTHR35177">
    <property type="entry name" value="HYDROGENASE MATURATION FACTOR HYBG"/>
    <property type="match status" value="1"/>
</dbReference>
<dbReference type="PRINTS" id="PR00445">
    <property type="entry name" value="HUPFHYPC"/>
</dbReference>
<evidence type="ECO:0000313" key="3">
    <source>
        <dbReference type="Proteomes" id="UP000177876"/>
    </source>
</evidence>
<dbReference type="GO" id="GO:0051604">
    <property type="term" value="P:protein maturation"/>
    <property type="evidence" value="ECO:0007669"/>
    <property type="project" value="TreeGrafter"/>
</dbReference>
<dbReference type="STRING" id="1797197.A2Y75_09440"/>
<dbReference type="PANTHER" id="PTHR35177:SF2">
    <property type="entry name" value="HYDROGENASE MATURATION FACTOR HYBG"/>
    <property type="match status" value="1"/>
</dbReference>
<dbReference type="NCBIfam" id="TIGR00074">
    <property type="entry name" value="hypC_hupF"/>
    <property type="match status" value="1"/>
</dbReference>
<accession>A0A1F2WF93</accession>
<name>A0A1F2WF93_9ACTN</name>
<dbReference type="GO" id="GO:1902670">
    <property type="term" value="F:carbon dioxide binding"/>
    <property type="evidence" value="ECO:0007669"/>
    <property type="project" value="TreeGrafter"/>
</dbReference>
<dbReference type="FunFam" id="2.30.30.140:FF:000022">
    <property type="entry name" value="Hydrogenase assembly chaperone HybG"/>
    <property type="match status" value="1"/>
</dbReference>
<comment type="caution">
    <text evidence="2">The sequence shown here is derived from an EMBL/GenBank/DDBJ whole genome shotgun (WGS) entry which is preliminary data.</text>
</comment>
<dbReference type="PROSITE" id="PS01097">
    <property type="entry name" value="HUPF_HYPC"/>
    <property type="match status" value="1"/>
</dbReference>
<dbReference type="GO" id="GO:0005506">
    <property type="term" value="F:iron ion binding"/>
    <property type="evidence" value="ECO:0007669"/>
    <property type="project" value="TreeGrafter"/>
</dbReference>
<organism evidence="2 3">
    <name type="scientific">Candidatus Solincola sediminis</name>
    <dbReference type="NCBI Taxonomy" id="1797199"/>
    <lineage>
        <taxon>Bacteria</taxon>
        <taxon>Bacillati</taxon>
        <taxon>Actinomycetota</taxon>
        <taxon>Candidatus Geothermincolia</taxon>
        <taxon>Candidatus Geothermincolales</taxon>
        <taxon>Candidatus Geothermincolaceae</taxon>
        <taxon>Candidatus Solincola</taxon>
    </lineage>
</organism>
<evidence type="ECO:0000256" key="1">
    <source>
        <dbReference type="ARBA" id="ARBA00006018"/>
    </source>
</evidence>
<dbReference type="AlphaFoldDB" id="A0A1F2WF93"/>
<dbReference type="InterPro" id="IPR019812">
    <property type="entry name" value="Hydgase_assmbl_chp_CS"/>
</dbReference>
<dbReference type="Proteomes" id="UP000177876">
    <property type="component" value="Unassembled WGS sequence"/>
</dbReference>
<protein>
    <submittedName>
        <fullName evidence="2">Hydrogenase assembly protein HupF</fullName>
    </submittedName>
</protein>
<sequence>MCLAIPGKVLELGEDDSALVEIGGVKKRVSLMLVDGAGLGDYVLIHAGFAIEKINAYEARRTLELFEEIAKLDGTT</sequence>
<evidence type="ECO:0000313" key="2">
    <source>
        <dbReference type="EMBL" id="OFW55527.1"/>
    </source>
</evidence>
<comment type="similarity">
    <text evidence="1">Belongs to the HupF/HypC family.</text>
</comment>
<dbReference type="Gene3D" id="2.30.30.140">
    <property type="match status" value="1"/>
</dbReference>
<reference evidence="2 3" key="1">
    <citation type="journal article" date="2016" name="Nat. Commun.">
        <title>Thousands of microbial genomes shed light on interconnected biogeochemical processes in an aquifer system.</title>
        <authorList>
            <person name="Anantharaman K."/>
            <person name="Brown C.T."/>
            <person name="Hug L.A."/>
            <person name="Sharon I."/>
            <person name="Castelle C.J."/>
            <person name="Probst A.J."/>
            <person name="Thomas B.C."/>
            <person name="Singh A."/>
            <person name="Wilkins M.J."/>
            <person name="Karaoz U."/>
            <person name="Brodie E.L."/>
            <person name="Williams K.H."/>
            <person name="Hubbard S.S."/>
            <person name="Banfield J.F."/>
        </authorList>
    </citation>
    <scope>NUCLEOTIDE SEQUENCE [LARGE SCALE GENOMIC DNA]</scope>
</reference>